<feature type="compositionally biased region" description="Pro residues" evidence="1">
    <location>
        <begin position="297"/>
        <end position="311"/>
    </location>
</feature>
<feature type="compositionally biased region" description="Polar residues" evidence="1">
    <location>
        <begin position="128"/>
        <end position="145"/>
    </location>
</feature>
<evidence type="ECO:0000313" key="3">
    <source>
        <dbReference type="Proteomes" id="UP000070133"/>
    </source>
</evidence>
<feature type="compositionally biased region" description="Polar residues" evidence="1">
    <location>
        <begin position="383"/>
        <end position="396"/>
    </location>
</feature>
<name>A0A139HVR7_9PEZI</name>
<evidence type="ECO:0000313" key="2">
    <source>
        <dbReference type="EMBL" id="KXT06565.1"/>
    </source>
</evidence>
<dbReference type="Proteomes" id="UP000070133">
    <property type="component" value="Unassembled WGS sequence"/>
</dbReference>
<dbReference type="STRING" id="321146.A0A139HVR7"/>
<dbReference type="OrthoDB" id="284473at2759"/>
<feature type="compositionally biased region" description="Basic and acidic residues" evidence="1">
    <location>
        <begin position="236"/>
        <end position="279"/>
    </location>
</feature>
<comment type="caution">
    <text evidence="2">The sequence shown here is derived from an EMBL/GenBank/DDBJ whole genome shotgun (WGS) entry which is preliminary data.</text>
</comment>
<keyword evidence="3" id="KW-1185">Reference proteome</keyword>
<dbReference type="EMBL" id="LFZN01000005">
    <property type="protein sequence ID" value="KXT06565.1"/>
    <property type="molecule type" value="Genomic_DNA"/>
</dbReference>
<feature type="compositionally biased region" description="Basic and acidic residues" evidence="1">
    <location>
        <begin position="616"/>
        <end position="630"/>
    </location>
</feature>
<evidence type="ECO:0000256" key="1">
    <source>
        <dbReference type="SAM" id="MobiDB-lite"/>
    </source>
</evidence>
<feature type="region of interest" description="Disordered" evidence="1">
    <location>
        <begin position="124"/>
        <end position="469"/>
    </location>
</feature>
<sequence>MPAADEAQERPPAAATHTHAQKPAHTPTATWKPNKDEQADLDAIDAALARMRDHIPPDPYIMTIPQEDDIKYRHHYEAQALQWTYSAPFDFRTEHESVQYLTFHYYEPGKEMFLLHNSRPTWEAPATNRGTSGKTRPGTGANTPNGAPKKKISLDAYKKKVNGGTATPENDVAKNGHAPAKQPAVKGPIERVKAETQEVLAAVAEESEDEQKMKKEKSPEQGDLKRKRGDIGGRNAQEKHEEVHETEPAAKKVKVESVKAEKKEADARGARKPERDAGSKAKVAGGSKAEDQSLPPRLSPGLPPRLSPAPMPHGEKSPKPIASEEDDEDRLPPRLSPAKSRTEKPFQQQEPQPDEENRLPPRLSPTLPDNIARTIEARAHFRSASQSSDLSAPNSASKEKNSKLTPIRKSESAITKHKSPAPRNGFRANSSSPAVRPQATSVVRGKSPELSQEDEITVGKTLKAQRVERPKKPSLLVKLKYKRARREDIARILKMRPKPAKGMFQIEAPEEPRRNGERKDAPPAKTKGVAQKVGPVEKKKKPAVEEKQPAKHVEKPSEKAEKRPAAEKRPLPDDDKPESAAKRKKCDESDKRKEPSTPAPRDMDSPLAQKHVTPSTRKDLLSAAMKREQSQDSNVTHTPPALTSTPSIGTNSQPNGVSRPPSSQPSNKTPKQQAWEIEQRKLEVLGRELKHAASAHINASQSDLDQKMAAVKAVESFICYLLAFTCADEAATAADPRQSPSYRNWKSLTGFYGFVKRHTEPFSPLYGLVNSLGVVFGSRILEIGTQLQEGPSQTTLLETQVLLQRSAAAAEEKLDIDMLQEVFPKSWKDRTKKLAAYERLDPSKLAGQYKLPLGVATTPVRAARAGYAMLAEWMDKEGIQYSMKLKL</sequence>
<proteinExistence type="predicted"/>
<reference evidence="2 3" key="1">
    <citation type="submission" date="2015-07" db="EMBL/GenBank/DDBJ databases">
        <title>Comparative genomics of the Sigatoka disease complex on banana suggests a link between parallel evolutionary changes in Pseudocercospora fijiensis and Pseudocercospora eumusae and increased virulence on the banana host.</title>
        <authorList>
            <person name="Chang T.-C."/>
            <person name="Salvucci A."/>
            <person name="Crous P.W."/>
            <person name="Stergiopoulos I."/>
        </authorList>
    </citation>
    <scope>NUCLEOTIDE SEQUENCE [LARGE SCALE GENOMIC DNA]</scope>
    <source>
        <strain evidence="2 3">CBS 114824</strain>
    </source>
</reference>
<feature type="compositionally biased region" description="Basic and acidic residues" evidence="1">
    <location>
        <begin position="510"/>
        <end position="522"/>
    </location>
</feature>
<gene>
    <name evidence="2" type="ORF">AC578_8588</name>
</gene>
<organism evidence="2 3">
    <name type="scientific">Pseudocercospora eumusae</name>
    <dbReference type="NCBI Taxonomy" id="321146"/>
    <lineage>
        <taxon>Eukaryota</taxon>
        <taxon>Fungi</taxon>
        <taxon>Dikarya</taxon>
        <taxon>Ascomycota</taxon>
        <taxon>Pezizomycotina</taxon>
        <taxon>Dothideomycetes</taxon>
        <taxon>Dothideomycetidae</taxon>
        <taxon>Mycosphaerellales</taxon>
        <taxon>Mycosphaerellaceae</taxon>
        <taxon>Pseudocercospora</taxon>
    </lineage>
</organism>
<feature type="compositionally biased region" description="Polar residues" evidence="1">
    <location>
        <begin position="631"/>
        <end position="672"/>
    </location>
</feature>
<protein>
    <submittedName>
        <fullName evidence="2">Uncharacterized protein</fullName>
    </submittedName>
</protein>
<feature type="region of interest" description="Disordered" evidence="1">
    <location>
        <begin position="1"/>
        <end position="38"/>
    </location>
</feature>
<dbReference type="AlphaFoldDB" id="A0A139HVR7"/>
<feature type="region of interest" description="Disordered" evidence="1">
    <location>
        <begin position="490"/>
        <end position="674"/>
    </location>
</feature>
<feature type="compositionally biased region" description="Basic and acidic residues" evidence="1">
    <location>
        <begin position="542"/>
        <end position="595"/>
    </location>
</feature>
<accession>A0A139HVR7</accession>
<feature type="compositionally biased region" description="Basic and acidic residues" evidence="1">
    <location>
        <begin position="210"/>
        <end position="224"/>
    </location>
</feature>
<feature type="compositionally biased region" description="Polar residues" evidence="1">
    <location>
        <begin position="427"/>
        <end position="441"/>
    </location>
</feature>